<evidence type="ECO:0000313" key="10">
    <source>
        <dbReference type="EMBL" id="EAZ63182.2"/>
    </source>
</evidence>
<dbReference type="GO" id="GO:0005635">
    <property type="term" value="C:nuclear envelope"/>
    <property type="evidence" value="ECO:0007669"/>
    <property type="project" value="TreeGrafter"/>
</dbReference>
<evidence type="ECO:0000256" key="1">
    <source>
        <dbReference type="ARBA" id="ARBA00004123"/>
    </source>
</evidence>
<evidence type="ECO:0000256" key="7">
    <source>
        <dbReference type="ARBA" id="ARBA00023306"/>
    </source>
</evidence>
<comment type="similarity">
    <text evidence="2">Belongs to the MAD1 family.</text>
</comment>
<dbReference type="eggNOG" id="KOG4593">
    <property type="taxonomic scope" value="Eukaryota"/>
</dbReference>
<dbReference type="EMBL" id="AAVQ01000002">
    <property type="protein sequence ID" value="EAZ63182.2"/>
    <property type="molecule type" value="Genomic_DNA"/>
</dbReference>
<reference evidence="10 11" key="1">
    <citation type="journal article" date="2007" name="Nat. Biotechnol.">
        <title>Genome sequence of the lignocellulose-bioconverting and xylose-fermenting yeast Pichia stipitis.</title>
        <authorList>
            <person name="Jeffries T.W."/>
            <person name="Grigoriev I.V."/>
            <person name="Grimwood J."/>
            <person name="Laplaza J.M."/>
            <person name="Aerts A."/>
            <person name="Salamov A."/>
            <person name="Schmutz J."/>
            <person name="Lindquist E."/>
            <person name="Dehal P."/>
            <person name="Shapiro H."/>
            <person name="Jin Y.S."/>
            <person name="Passoth V."/>
            <person name="Richardson P.M."/>
        </authorList>
    </citation>
    <scope>NUCLEOTIDE SEQUENCE [LARGE SCALE GENOMIC DNA]</scope>
    <source>
        <strain evidence="11">ATCC 58785 / CBS 6054 / NBRC 10063 / NRRL Y-11545</strain>
    </source>
</reference>
<dbReference type="GO" id="GO:0000776">
    <property type="term" value="C:kinetochore"/>
    <property type="evidence" value="ECO:0007669"/>
    <property type="project" value="TreeGrafter"/>
</dbReference>
<dbReference type="InterPro" id="IPR008672">
    <property type="entry name" value="Mad1"/>
</dbReference>
<dbReference type="RefSeq" id="XP_001387205.2">
    <property type="nucleotide sequence ID" value="XM_001387168.1"/>
</dbReference>
<protein>
    <recommendedName>
        <fullName evidence="3">Spindle assembly checkpoint component MAD1</fullName>
    </recommendedName>
</protein>
<dbReference type="AlphaFoldDB" id="A3GI68"/>
<dbReference type="PANTHER" id="PTHR23168">
    <property type="entry name" value="MITOTIC SPINDLE ASSEMBLY CHECKPOINT PROTEIN MAD1 MITOTIC ARREST DEFICIENT-LIKE PROTEIN 1"/>
    <property type="match status" value="1"/>
</dbReference>
<sequence>MSSSPFLDNPGFEYSREVSSDETERSYKQMISKLKYQLASARTEAELLEKQKYSMVSSYEEALLKKSEELSQLQTNFDYLFEEKKSLESKLDNQSQINLTSIRSLNETVDRLTKDNHSLTSKYNELESKHSRLVRKYDQVRSDFNFQLEANDQLDSQITNLKSTITSLHRTNDQLVEEMNQYSNKLSDDSSLNKMIENLHTKNATLQNINNQLQSRLDILLQNKTSNELLKSKNTSLQSKVQYLEGIEEKYYQLEIQKLEAERRFNDFFNIINECVKDSEEIDDDSTSGTKVKSFIETFKQLQYKYLVYKEKYDESQSVVKDLRAEIDAQVKYQEETLGPEMERLTAALKSQHEVQSKLERQKQLNVIEIEFLRKSLKELDELTAKKEKDSQDNKATNEYLTNLEKLVDDYKKEINSLQKQLQDLTKENVHNGNKRQKVTPNSNQGTFSQIASLEKENLHLSTQIKQLQGTLQNLQNKVEEEHTINLKKQQLQSLQYKGNLLAKDQIVKKQTLDALKKENEDLIAKYIRNETVDDLIPRSIFERQENDKMILQTKIDQLTNRNMRLRDVYAKKSKDILAIISKYFGYTISFLPNPLNPNDLSSRIKLVSRYSYKDSKDYLVIDIEAKSLKAYGDSEFKTLCEQLSSTWVKDKDQIPCLLSALNLKTYDSMIH</sequence>
<feature type="coiled-coil region" evidence="8">
    <location>
        <begin position="31"/>
        <end position="76"/>
    </location>
</feature>
<evidence type="ECO:0000256" key="2">
    <source>
        <dbReference type="ARBA" id="ARBA00008029"/>
    </source>
</evidence>
<dbReference type="HOGENOM" id="CLU_418026_0_0_1"/>
<dbReference type="GO" id="GO:0051315">
    <property type="term" value="P:attachment of mitotic spindle microtubules to kinetochore"/>
    <property type="evidence" value="ECO:0007669"/>
    <property type="project" value="TreeGrafter"/>
</dbReference>
<evidence type="ECO:0000256" key="5">
    <source>
        <dbReference type="ARBA" id="ARBA00022776"/>
    </source>
</evidence>
<name>A3GI68_PICST</name>
<dbReference type="GO" id="GO:0072686">
    <property type="term" value="C:mitotic spindle"/>
    <property type="evidence" value="ECO:0007669"/>
    <property type="project" value="TreeGrafter"/>
</dbReference>
<evidence type="ECO:0000256" key="6">
    <source>
        <dbReference type="ARBA" id="ARBA00023242"/>
    </source>
</evidence>
<accession>A3GI68</accession>
<evidence type="ECO:0000313" key="11">
    <source>
        <dbReference type="Proteomes" id="UP000002258"/>
    </source>
</evidence>
<feature type="coiled-coil region" evidence="8">
    <location>
        <begin position="342"/>
        <end position="485"/>
    </location>
</feature>
<feature type="coiled-coil region" evidence="8">
    <location>
        <begin position="542"/>
        <end position="576"/>
    </location>
</feature>
<dbReference type="KEGG" id="pic:PICST_53034"/>
<keyword evidence="4" id="KW-0132">Cell division</keyword>
<comment type="caution">
    <text evidence="10">The sequence shown here is derived from an EMBL/GenBank/DDBJ whole genome shotgun (WGS) entry which is preliminary data.</text>
</comment>
<organism evidence="10 11">
    <name type="scientific">Scheffersomyces stipitis (strain ATCC 58785 / CBS 6054 / NBRC 10063 / NRRL Y-11545)</name>
    <name type="common">Yeast</name>
    <name type="synonym">Pichia stipitis</name>
    <dbReference type="NCBI Taxonomy" id="322104"/>
    <lineage>
        <taxon>Eukaryota</taxon>
        <taxon>Fungi</taxon>
        <taxon>Dikarya</taxon>
        <taxon>Ascomycota</taxon>
        <taxon>Saccharomycotina</taxon>
        <taxon>Pichiomycetes</taxon>
        <taxon>Debaryomycetaceae</taxon>
        <taxon>Scheffersomyces</taxon>
    </lineage>
</organism>
<dbReference type="Proteomes" id="UP000002258">
    <property type="component" value="Chromosome 1"/>
</dbReference>
<dbReference type="STRING" id="322104.A3GI68"/>
<keyword evidence="8" id="KW-0175">Coiled coil</keyword>
<comment type="subcellular location">
    <subcellularLocation>
        <location evidence="1">Nucleus</location>
    </subcellularLocation>
</comment>
<proteinExistence type="inferred from homology"/>
<evidence type="ECO:0000256" key="4">
    <source>
        <dbReference type="ARBA" id="ARBA00022618"/>
    </source>
</evidence>
<dbReference type="OrthoDB" id="331602at2759"/>
<dbReference type="OMA" id="FGFIIEF"/>
<dbReference type="GeneID" id="4851967"/>
<feature type="coiled-coil region" evidence="8">
    <location>
        <begin position="102"/>
        <end position="264"/>
    </location>
</feature>
<dbReference type="GO" id="GO:0051301">
    <property type="term" value="P:cell division"/>
    <property type="evidence" value="ECO:0007669"/>
    <property type="project" value="UniProtKB-KW"/>
</dbReference>
<keyword evidence="7" id="KW-0131">Cell cycle</keyword>
<keyword evidence="5" id="KW-0498">Mitosis</keyword>
<dbReference type="InParanoid" id="A3GI68"/>
<feature type="region of interest" description="Disordered" evidence="9">
    <location>
        <begin position="1"/>
        <end position="22"/>
    </location>
</feature>
<dbReference type="Gene3D" id="1.20.5.340">
    <property type="match status" value="1"/>
</dbReference>
<dbReference type="FunCoup" id="A3GI68">
    <property type="interactions" value="315"/>
</dbReference>
<dbReference type="PANTHER" id="PTHR23168:SF0">
    <property type="entry name" value="MITOTIC SPINDLE ASSEMBLY CHECKPOINT PROTEIN MAD1"/>
    <property type="match status" value="1"/>
</dbReference>
<keyword evidence="6" id="KW-0539">Nucleus</keyword>
<keyword evidence="11" id="KW-1185">Reference proteome</keyword>
<evidence type="ECO:0000256" key="8">
    <source>
        <dbReference type="SAM" id="Coils"/>
    </source>
</evidence>
<gene>
    <name evidence="10" type="primary">MAD1</name>
    <name evidence="10" type="ORF">PICST_53034</name>
</gene>
<dbReference type="GO" id="GO:0007094">
    <property type="term" value="P:mitotic spindle assembly checkpoint signaling"/>
    <property type="evidence" value="ECO:0007669"/>
    <property type="project" value="InterPro"/>
</dbReference>
<evidence type="ECO:0000256" key="9">
    <source>
        <dbReference type="SAM" id="MobiDB-lite"/>
    </source>
</evidence>
<dbReference type="Pfam" id="PF05557">
    <property type="entry name" value="MAD"/>
    <property type="match status" value="1"/>
</dbReference>
<dbReference type="Gene3D" id="3.30.457.60">
    <property type="match status" value="1"/>
</dbReference>
<evidence type="ECO:0000256" key="3">
    <source>
        <dbReference type="ARBA" id="ARBA00022019"/>
    </source>
</evidence>